<feature type="coiled-coil region" evidence="1">
    <location>
        <begin position="406"/>
        <end position="433"/>
    </location>
</feature>
<gene>
    <name evidence="3" type="ORF">PoB_000416700</name>
</gene>
<name>A0AAV3Y6C2_9GAST</name>
<comment type="caution">
    <text evidence="3">The sequence shown here is derived from an EMBL/GenBank/DDBJ whole genome shotgun (WGS) entry which is preliminary data.</text>
</comment>
<dbReference type="EMBL" id="BLXT01000501">
    <property type="protein sequence ID" value="GFN77661.1"/>
    <property type="molecule type" value="Genomic_DNA"/>
</dbReference>
<reference evidence="3 4" key="1">
    <citation type="journal article" date="2021" name="Elife">
        <title>Chloroplast acquisition without the gene transfer in kleptoplastic sea slugs, Plakobranchus ocellatus.</title>
        <authorList>
            <person name="Maeda T."/>
            <person name="Takahashi S."/>
            <person name="Yoshida T."/>
            <person name="Shimamura S."/>
            <person name="Takaki Y."/>
            <person name="Nagai Y."/>
            <person name="Toyoda A."/>
            <person name="Suzuki Y."/>
            <person name="Arimoto A."/>
            <person name="Ishii H."/>
            <person name="Satoh N."/>
            <person name="Nishiyama T."/>
            <person name="Hasebe M."/>
            <person name="Maruyama T."/>
            <person name="Minagawa J."/>
            <person name="Obokata J."/>
            <person name="Shigenobu S."/>
        </authorList>
    </citation>
    <scope>NUCLEOTIDE SEQUENCE [LARGE SCALE GENOMIC DNA]</scope>
</reference>
<evidence type="ECO:0000256" key="2">
    <source>
        <dbReference type="SAM" id="MobiDB-lite"/>
    </source>
</evidence>
<keyword evidence="1" id="KW-0175">Coiled coil</keyword>
<evidence type="ECO:0000313" key="3">
    <source>
        <dbReference type="EMBL" id="GFN77661.1"/>
    </source>
</evidence>
<sequence length="1386" mass="155876">MYLWMDPLKPKLPSNDYYTNTEDILNFDVVLSDKIDDEEIVKLELAKIAVALLCVGILDKRGQVFIDAALELPVEIQENVLAIFKSVLAPDTGEMSLTEDLERVLKGIQGSRSQTPVLNLLQDSKTEELLSCESLAPNSKNCTPKSQPSKKSASINSLLNASLGDLSSPFKNLDITASPSSSSSFVEFIQSPQLVQKAVLKQKDLELRRLKQQLNTEIIMKEEYRLNAEELQATNKQKDVELEKLHQRITDLLAEKQSEPSVGEITIKLQEAEGEAKMLRERIATLLYSKDQCETLEEENKTLNEEVRKTQQEVSALQTEHRVLKEQLATMEHLESQVNTLSYEVRELTFTNERLEHDKALLQIDLEVCRESLTSHMQIEADLRHKLEEKTASEGEPMSVVLDIQVKELKKHVDKLHQERDELLQQVQQAGTSTSTVQDHSDHIVLAKDLIETNISQVSASKINENCLSIKSADRKCPNDAKLLNKELGLKFDKSDTACMDPSPLNKCSSVDTLKLMDSQPSPEPNALPEQSLPESLSKKEAEFELFCCSVLRTAEMCVGYSHCQAAADNGCQFYHVPHDLLYKLWLLIREKELSVRELNMRIGCLCLQLKQRRIENRRFYSDLMAANRFFKKHGYSLDTIVKCKRKITSLLNSVKNHGAKILRLQKLLKEKSREISSFKNVLYNKNGITTLNDHVEQAVEAVSSEKHMDVQETNSSFLRCTGKKSDEEAAAVNKSKEPVNPENDANTLNGHTEQAVEALLSEKQMDIQETNNSLLCAAGKKSDEVSSLNETKNPVEKQMDIQCVTGKKPNAETTTLNTSKETKSEYNISACNSKISEMAGLEIANSDYKHDAGHNLLYESEYVSQKKVMDYEYDVEVRIQSPHTIDTLCLPEHGGEGRIQVLDDGKTLELCNQARSGSLRLLKSEKKSEEIYSEMVTTSQDPSHHLQSDASCVEKYKSIRAAENFKIVSNMKPFGQSGLKNFTLISGLKASNQKIAKGPLHEECPDSQNKNRLSASPCVIECDKIERKKNIVLEEIAQHKSSSGMLVLQNNEEAEEPMVCAQLEKAKADVASQIEQVAHKEGLWEKAREANQALSQALSLERDTVVKMKSRMETYVSRCRDLNAKLEVMSIKRQSDETEKEQLKSELKESREMLQACREELNQIRRQRELSQEPSLNDSTFSRTLSASFLQTSALSDRNQNENSKAYMRVKSAPVLPRHHSSTVSLQSVKSMAEYHSALLPNAMSCAAEPESPGCEWDTLSRLKNKDRDAEIDENKRPKRKGLASALPKTEAEHKTSRGSPAKQDPEGPMYPPAKESDQFRLTSRCMVSPPHHTVSDLKTATASKSVSSSSSVTTSIRRARSVNVSKYTPAKKAGRRYHFRQEAN</sequence>
<evidence type="ECO:0000313" key="4">
    <source>
        <dbReference type="Proteomes" id="UP000735302"/>
    </source>
</evidence>
<keyword evidence="4" id="KW-1185">Reference proteome</keyword>
<protein>
    <submittedName>
        <fullName evidence="3">Nuclear mitotic apparatus protein 1</fullName>
    </submittedName>
</protein>
<feature type="coiled-coil region" evidence="1">
    <location>
        <begin position="1127"/>
        <end position="1168"/>
    </location>
</feature>
<evidence type="ECO:0000256" key="1">
    <source>
        <dbReference type="SAM" id="Coils"/>
    </source>
</evidence>
<feature type="region of interest" description="Disordered" evidence="2">
    <location>
        <begin position="729"/>
        <end position="749"/>
    </location>
</feature>
<feature type="region of interest" description="Disordered" evidence="2">
    <location>
        <begin position="1269"/>
        <end position="1386"/>
    </location>
</feature>
<proteinExistence type="predicted"/>
<organism evidence="3 4">
    <name type="scientific">Plakobranchus ocellatus</name>
    <dbReference type="NCBI Taxonomy" id="259542"/>
    <lineage>
        <taxon>Eukaryota</taxon>
        <taxon>Metazoa</taxon>
        <taxon>Spiralia</taxon>
        <taxon>Lophotrochozoa</taxon>
        <taxon>Mollusca</taxon>
        <taxon>Gastropoda</taxon>
        <taxon>Heterobranchia</taxon>
        <taxon>Euthyneura</taxon>
        <taxon>Panpulmonata</taxon>
        <taxon>Sacoglossa</taxon>
        <taxon>Placobranchoidea</taxon>
        <taxon>Plakobranchidae</taxon>
        <taxon>Plakobranchus</taxon>
    </lineage>
</organism>
<accession>A0AAV3Y6C2</accession>
<feature type="coiled-coil region" evidence="1">
    <location>
        <begin position="207"/>
        <end position="344"/>
    </location>
</feature>
<dbReference type="Proteomes" id="UP000735302">
    <property type="component" value="Unassembled WGS sequence"/>
</dbReference>
<feature type="compositionally biased region" description="Low complexity" evidence="2">
    <location>
        <begin position="1342"/>
        <end position="1358"/>
    </location>
</feature>